<organism evidence="3 4">
    <name type="scientific">Brassica cretica</name>
    <name type="common">Mustard</name>
    <dbReference type="NCBI Taxonomy" id="69181"/>
    <lineage>
        <taxon>Eukaryota</taxon>
        <taxon>Viridiplantae</taxon>
        <taxon>Streptophyta</taxon>
        <taxon>Embryophyta</taxon>
        <taxon>Tracheophyta</taxon>
        <taxon>Spermatophyta</taxon>
        <taxon>Magnoliopsida</taxon>
        <taxon>eudicotyledons</taxon>
        <taxon>Gunneridae</taxon>
        <taxon>Pentapetalae</taxon>
        <taxon>rosids</taxon>
        <taxon>malvids</taxon>
        <taxon>Brassicales</taxon>
        <taxon>Brassicaceae</taxon>
        <taxon>Brassiceae</taxon>
        <taxon>Brassica</taxon>
    </lineage>
</organism>
<dbReference type="InterPro" id="IPR011990">
    <property type="entry name" value="TPR-like_helical_dom_sf"/>
</dbReference>
<dbReference type="AlphaFoldDB" id="A0A8S9N8K0"/>
<feature type="repeat" description="PPR" evidence="2">
    <location>
        <begin position="191"/>
        <end position="225"/>
    </location>
</feature>
<dbReference type="Gene3D" id="1.25.40.10">
    <property type="entry name" value="Tetratricopeptide repeat domain"/>
    <property type="match status" value="3"/>
</dbReference>
<dbReference type="PANTHER" id="PTHR47926">
    <property type="entry name" value="PENTATRICOPEPTIDE REPEAT-CONTAINING PROTEIN"/>
    <property type="match status" value="1"/>
</dbReference>
<evidence type="ECO:0000313" key="3">
    <source>
        <dbReference type="EMBL" id="KAF3489010.1"/>
    </source>
</evidence>
<dbReference type="PANTHER" id="PTHR47926:SF437">
    <property type="entry name" value="PENTACOTRIPEPTIDE-REPEAT REGION OF PRORP DOMAIN-CONTAINING PROTEIN"/>
    <property type="match status" value="1"/>
</dbReference>
<accession>A0A8S9N8K0</accession>
<protein>
    <recommendedName>
        <fullName evidence="5">Pentatricopeptide repeat-containing protein</fullName>
    </recommendedName>
</protein>
<gene>
    <name evidence="3" type="ORF">F2Q69_00056080</name>
</gene>
<dbReference type="NCBIfam" id="TIGR00756">
    <property type="entry name" value="PPR"/>
    <property type="match status" value="3"/>
</dbReference>
<evidence type="ECO:0008006" key="5">
    <source>
        <dbReference type="Google" id="ProtNLM"/>
    </source>
</evidence>
<evidence type="ECO:0000313" key="4">
    <source>
        <dbReference type="Proteomes" id="UP000712600"/>
    </source>
</evidence>
<dbReference type="Pfam" id="PF20431">
    <property type="entry name" value="E_motif"/>
    <property type="match status" value="1"/>
</dbReference>
<dbReference type="FunFam" id="1.25.40.10:FF:001236">
    <property type="entry name" value="Pentatricopeptide repeat-containing protein At3g28660"/>
    <property type="match status" value="1"/>
</dbReference>
<evidence type="ECO:0000256" key="2">
    <source>
        <dbReference type="PROSITE-ProRule" id="PRU00708"/>
    </source>
</evidence>
<dbReference type="Pfam" id="PF12854">
    <property type="entry name" value="PPR_1"/>
    <property type="match status" value="1"/>
</dbReference>
<sequence length="491" mass="55040">MSFLLSTFFHHHSWKTLILASQRCKTLRQIKSTHASFIIHNLHRNTYAVSKLLTSLLPLPNLNKHFPYASLIFDSIQSPNAFVYDTMIRICSRSSQPHLSVRYFKLMLTEEDDEDDIAPSYLTFHFLLVACLNASLLSVYGLSVFREMLSRGIEPDRFLVTTALTACAQAGALTQGKWIHELLEKKWVESDVFVGTALVDMYAKCGCLEKAMEVFEKLSKRNVFSWAALIGGYAAYGYGKEAITCLEKMEREDGVKPDSVVLLAVLAACAHGGFLQEGRGILDNMEGRYAITPKHEHYSCIVDLMCRAGRLDEAVELIEEMPMKPRASVWGALLNGCRTHKNVELGELAVKNLLELEKGNTDEEEAALIQLFSIYMTAQRNDEASKIRQMIGQKGIRKAPGCSVLEHSLDNPQVLSEDALEFSCFYRLSFKRIEPTTGVGGLSKGYVGMEIRVLLKEREEFLNMLQFYIIVEGVIGLPEVGAGNLSKALEK</sequence>
<reference evidence="3" key="1">
    <citation type="submission" date="2019-12" db="EMBL/GenBank/DDBJ databases">
        <title>Genome sequencing and annotation of Brassica cretica.</title>
        <authorList>
            <person name="Studholme D.J."/>
            <person name="Sarris P."/>
        </authorList>
    </citation>
    <scope>NUCLEOTIDE SEQUENCE</scope>
    <source>
        <strain evidence="3">PFS-109/04</strain>
        <tissue evidence="3">Leaf</tissue>
    </source>
</reference>
<dbReference type="Pfam" id="PF01535">
    <property type="entry name" value="PPR"/>
    <property type="match status" value="3"/>
</dbReference>
<dbReference type="Proteomes" id="UP000712600">
    <property type="component" value="Unassembled WGS sequence"/>
</dbReference>
<dbReference type="GO" id="GO:0009451">
    <property type="term" value="P:RNA modification"/>
    <property type="evidence" value="ECO:0007669"/>
    <property type="project" value="InterPro"/>
</dbReference>
<keyword evidence="1" id="KW-0677">Repeat</keyword>
<dbReference type="FunFam" id="1.25.40.10:FF:001394">
    <property type="entry name" value="Pentatricopeptide repeat-containing protein At3g28660"/>
    <property type="match status" value="1"/>
</dbReference>
<proteinExistence type="predicted"/>
<dbReference type="EMBL" id="QGKX02002183">
    <property type="protein sequence ID" value="KAF3489010.1"/>
    <property type="molecule type" value="Genomic_DNA"/>
</dbReference>
<comment type="caution">
    <text evidence="3">The sequence shown here is derived from an EMBL/GenBank/DDBJ whole genome shotgun (WGS) entry which is preliminary data.</text>
</comment>
<dbReference type="InterPro" id="IPR046960">
    <property type="entry name" value="PPR_At4g14850-like_plant"/>
</dbReference>
<dbReference type="PROSITE" id="PS51375">
    <property type="entry name" value="PPR"/>
    <property type="match status" value="2"/>
</dbReference>
<evidence type="ECO:0000256" key="1">
    <source>
        <dbReference type="ARBA" id="ARBA00022737"/>
    </source>
</evidence>
<dbReference type="InterPro" id="IPR046848">
    <property type="entry name" value="E_motif"/>
</dbReference>
<feature type="repeat" description="PPR" evidence="2">
    <location>
        <begin position="294"/>
        <end position="324"/>
    </location>
</feature>
<name>A0A8S9N8K0_BRACR</name>
<dbReference type="InterPro" id="IPR002885">
    <property type="entry name" value="PPR_rpt"/>
</dbReference>
<dbReference type="GO" id="GO:0003723">
    <property type="term" value="F:RNA binding"/>
    <property type="evidence" value="ECO:0007669"/>
    <property type="project" value="InterPro"/>
</dbReference>